<dbReference type="EMBL" id="MSBD01000051">
    <property type="protein sequence ID" value="ORN25639.1"/>
    <property type="molecule type" value="Genomic_DNA"/>
</dbReference>
<dbReference type="GO" id="GO:0004605">
    <property type="term" value="F:phosphatidate cytidylyltransferase activity"/>
    <property type="evidence" value="ECO:0007669"/>
    <property type="project" value="UniProtKB-EC"/>
</dbReference>
<dbReference type="PROSITE" id="PS01315">
    <property type="entry name" value="CDS"/>
    <property type="match status" value="1"/>
</dbReference>
<keyword evidence="13 19" id="KW-1133">Transmembrane helix</keyword>
<dbReference type="STRING" id="152331.FAM21731_02488"/>
<organism evidence="20 21">
    <name type="scientific">Lentilactobacillus parabuchneri</name>
    <dbReference type="NCBI Taxonomy" id="152331"/>
    <lineage>
        <taxon>Bacteria</taxon>
        <taxon>Bacillati</taxon>
        <taxon>Bacillota</taxon>
        <taxon>Bacilli</taxon>
        <taxon>Lactobacillales</taxon>
        <taxon>Lactobacillaceae</taxon>
        <taxon>Lentilactobacillus</taxon>
    </lineage>
</organism>
<dbReference type="Pfam" id="PF01148">
    <property type="entry name" value="CTP_transf_1"/>
    <property type="match status" value="1"/>
</dbReference>
<dbReference type="AlphaFoldDB" id="A0A1X1FBZ5"/>
<feature type="transmembrane region" description="Helical" evidence="19">
    <location>
        <begin position="173"/>
        <end position="192"/>
    </location>
</feature>
<evidence type="ECO:0000256" key="13">
    <source>
        <dbReference type="ARBA" id="ARBA00022989"/>
    </source>
</evidence>
<evidence type="ECO:0000256" key="5">
    <source>
        <dbReference type="ARBA" id="ARBA00010185"/>
    </source>
</evidence>
<evidence type="ECO:0000256" key="12">
    <source>
        <dbReference type="ARBA" id="ARBA00022695"/>
    </source>
</evidence>
<evidence type="ECO:0000256" key="7">
    <source>
        <dbReference type="ARBA" id="ARBA00019373"/>
    </source>
</evidence>
<keyword evidence="14" id="KW-0443">Lipid metabolism</keyword>
<evidence type="ECO:0000256" key="18">
    <source>
        <dbReference type="RuleBase" id="RU003938"/>
    </source>
</evidence>
<accession>A0A1X1FBZ5</accession>
<feature type="transmembrane region" description="Helical" evidence="19">
    <location>
        <begin position="6"/>
        <end position="36"/>
    </location>
</feature>
<evidence type="ECO:0000256" key="6">
    <source>
        <dbReference type="ARBA" id="ARBA00012487"/>
    </source>
</evidence>
<feature type="transmembrane region" description="Helical" evidence="19">
    <location>
        <begin position="198"/>
        <end position="216"/>
    </location>
</feature>
<feature type="transmembrane region" description="Helical" evidence="19">
    <location>
        <begin position="109"/>
        <end position="126"/>
    </location>
</feature>
<comment type="subcellular location">
    <subcellularLocation>
        <location evidence="2">Cell membrane</location>
        <topology evidence="2">Multi-pass membrane protein</topology>
    </subcellularLocation>
</comment>
<keyword evidence="12 18" id="KW-0548">Nucleotidyltransferase</keyword>
<protein>
    <recommendedName>
        <fullName evidence="7 18">Phosphatidate cytidylyltransferase</fullName>
        <ecNumber evidence="6 18">2.7.7.41</ecNumber>
    </recommendedName>
</protein>
<comment type="pathway">
    <text evidence="3 18">Phospholipid metabolism; CDP-diacylglycerol biosynthesis; CDP-diacylglycerol from sn-glycerol 3-phosphate: step 3/3.</text>
</comment>
<reference evidence="20 21" key="1">
    <citation type="journal article" date="2017" name="Front. Microbiol.">
        <title>The Histidine Decarboxylase Gene Cluster of Lactobacillus parabuchneri Was Gained by Horizontal Gene Transfer and Is Mobile within the Species.</title>
        <authorList>
            <person name="Wuthrich D."/>
            <person name="Berthoud H."/>
            <person name="Wechsler D."/>
            <person name="Eugster E."/>
            <person name="Irmler S."/>
            <person name="Bruggmann R."/>
        </authorList>
    </citation>
    <scope>NUCLEOTIDE SEQUENCE [LARGE SCALE GENOMIC DNA]</scope>
    <source>
        <strain evidence="20 21">FAM23169</strain>
    </source>
</reference>
<comment type="similarity">
    <text evidence="5 18">Belongs to the CDS family.</text>
</comment>
<dbReference type="GO" id="GO:0016024">
    <property type="term" value="P:CDP-diacylglycerol biosynthetic process"/>
    <property type="evidence" value="ECO:0007669"/>
    <property type="project" value="UniProtKB-UniPathway"/>
</dbReference>
<comment type="catalytic activity">
    <reaction evidence="1 18">
        <text>a 1,2-diacyl-sn-glycero-3-phosphate + CTP + H(+) = a CDP-1,2-diacyl-sn-glycerol + diphosphate</text>
        <dbReference type="Rhea" id="RHEA:16229"/>
        <dbReference type="ChEBI" id="CHEBI:15378"/>
        <dbReference type="ChEBI" id="CHEBI:33019"/>
        <dbReference type="ChEBI" id="CHEBI:37563"/>
        <dbReference type="ChEBI" id="CHEBI:58332"/>
        <dbReference type="ChEBI" id="CHEBI:58608"/>
        <dbReference type="EC" id="2.7.7.41"/>
    </reaction>
</comment>
<dbReference type="RefSeq" id="WP_057909229.1">
    <property type="nucleotide sequence ID" value="NZ_CAURXG010000002.1"/>
</dbReference>
<evidence type="ECO:0000256" key="8">
    <source>
        <dbReference type="ARBA" id="ARBA00022475"/>
    </source>
</evidence>
<evidence type="ECO:0000313" key="20">
    <source>
        <dbReference type="EMBL" id="ORN25639.1"/>
    </source>
</evidence>
<proteinExistence type="inferred from homology"/>
<evidence type="ECO:0000256" key="14">
    <source>
        <dbReference type="ARBA" id="ARBA00023098"/>
    </source>
</evidence>
<comment type="pathway">
    <text evidence="4">Lipid metabolism.</text>
</comment>
<gene>
    <name evidence="20" type="ORF">FAM23169_02456</name>
</gene>
<dbReference type="Proteomes" id="UP000193009">
    <property type="component" value="Unassembled WGS sequence"/>
</dbReference>
<evidence type="ECO:0000256" key="16">
    <source>
        <dbReference type="ARBA" id="ARBA00023209"/>
    </source>
</evidence>
<evidence type="ECO:0000256" key="10">
    <source>
        <dbReference type="ARBA" id="ARBA00022679"/>
    </source>
</evidence>
<keyword evidence="8" id="KW-1003">Cell membrane</keyword>
<evidence type="ECO:0000256" key="9">
    <source>
        <dbReference type="ARBA" id="ARBA00022516"/>
    </source>
</evidence>
<keyword evidence="21" id="KW-1185">Reference proteome</keyword>
<feature type="transmembrane region" description="Helical" evidence="19">
    <location>
        <begin position="132"/>
        <end position="152"/>
    </location>
</feature>
<comment type="caution">
    <text evidence="20">The sequence shown here is derived from an EMBL/GenBank/DDBJ whole genome shotgun (WGS) entry which is preliminary data.</text>
</comment>
<evidence type="ECO:0000256" key="11">
    <source>
        <dbReference type="ARBA" id="ARBA00022692"/>
    </source>
</evidence>
<evidence type="ECO:0000256" key="2">
    <source>
        <dbReference type="ARBA" id="ARBA00004651"/>
    </source>
</evidence>
<dbReference type="OrthoDB" id="9799199at2"/>
<dbReference type="KEGG" id="lpar:FAM21731_02488"/>
<keyword evidence="15 19" id="KW-0472">Membrane</keyword>
<keyword evidence="16" id="KW-0594">Phospholipid biosynthesis</keyword>
<evidence type="ECO:0000256" key="1">
    <source>
        <dbReference type="ARBA" id="ARBA00001698"/>
    </source>
</evidence>
<keyword evidence="9" id="KW-0444">Lipid biosynthesis</keyword>
<dbReference type="PANTHER" id="PTHR46382">
    <property type="entry name" value="PHOSPHATIDATE CYTIDYLYLTRANSFERASE"/>
    <property type="match status" value="1"/>
</dbReference>
<dbReference type="PANTHER" id="PTHR46382:SF1">
    <property type="entry name" value="PHOSPHATIDATE CYTIDYLYLTRANSFERASE"/>
    <property type="match status" value="1"/>
</dbReference>
<sequence>MRQRVITAVVALLIFIPIIIMGGIWVDIAALVLGIVAISEILVMKKKLLISPESIIAYLGVSVLILPDSWVGFLPGHISQTFVFFLFVLMLLLMTVLSRNLFSFDDAGVIALGMLYIGMGFHYFVAAREIGLTVLLYALFIVWVTDSGAYIFGRMFGQHKLAPRISPNKTWEGSIGGSLAATILCTTFVYFYPVSGHSLLQMFIITIILSIAGQFGDLIESALKRYYGVKDSGKILPGHGGILDRFDSLLFVLPMLHLVGII</sequence>
<feature type="transmembrane region" description="Helical" evidence="19">
    <location>
        <begin position="78"/>
        <end position="97"/>
    </location>
</feature>
<dbReference type="UniPathway" id="UPA00557">
    <property type="reaction ID" value="UER00614"/>
</dbReference>
<keyword evidence="11 18" id="KW-0812">Transmembrane</keyword>
<name>A0A1X1FBZ5_9LACO</name>
<feature type="transmembrane region" description="Helical" evidence="19">
    <location>
        <begin position="48"/>
        <end position="66"/>
    </location>
</feature>
<evidence type="ECO:0000256" key="3">
    <source>
        <dbReference type="ARBA" id="ARBA00005119"/>
    </source>
</evidence>
<keyword evidence="10 18" id="KW-0808">Transferase</keyword>
<evidence type="ECO:0000256" key="17">
    <source>
        <dbReference type="ARBA" id="ARBA00023264"/>
    </source>
</evidence>
<evidence type="ECO:0000256" key="4">
    <source>
        <dbReference type="ARBA" id="ARBA00005189"/>
    </source>
</evidence>
<evidence type="ECO:0000256" key="19">
    <source>
        <dbReference type="SAM" id="Phobius"/>
    </source>
</evidence>
<evidence type="ECO:0000313" key="21">
    <source>
        <dbReference type="Proteomes" id="UP000193009"/>
    </source>
</evidence>
<dbReference type="GO" id="GO:0005886">
    <property type="term" value="C:plasma membrane"/>
    <property type="evidence" value="ECO:0007669"/>
    <property type="project" value="UniProtKB-SubCell"/>
</dbReference>
<evidence type="ECO:0000256" key="15">
    <source>
        <dbReference type="ARBA" id="ARBA00023136"/>
    </source>
</evidence>
<dbReference type="EC" id="2.7.7.41" evidence="6 18"/>
<keyword evidence="17" id="KW-1208">Phospholipid metabolism</keyword>
<dbReference type="InterPro" id="IPR000374">
    <property type="entry name" value="PC_trans"/>
</dbReference>